<dbReference type="InterPro" id="IPR004555">
    <property type="entry name" value="G6PDH_assembly_OpcA"/>
</dbReference>
<gene>
    <name evidence="4" type="primary">opcA</name>
    <name evidence="4" type="ORF">GCM10009765_70460</name>
</gene>
<evidence type="ECO:0000259" key="2">
    <source>
        <dbReference type="Pfam" id="PF10128"/>
    </source>
</evidence>
<dbReference type="Pfam" id="PF20171">
    <property type="entry name" value="OpcA_G6PD_C"/>
    <property type="match status" value="1"/>
</dbReference>
<reference evidence="5" key="1">
    <citation type="journal article" date="2019" name="Int. J. Syst. Evol. Microbiol.">
        <title>The Global Catalogue of Microorganisms (GCM) 10K type strain sequencing project: providing services to taxonomists for standard genome sequencing and annotation.</title>
        <authorList>
            <consortium name="The Broad Institute Genomics Platform"/>
            <consortium name="The Broad Institute Genome Sequencing Center for Infectious Disease"/>
            <person name="Wu L."/>
            <person name="Ma J."/>
        </authorList>
    </citation>
    <scope>NUCLEOTIDE SEQUENCE [LARGE SCALE GENOMIC DNA]</scope>
    <source>
        <strain evidence="5">JCM 14718</strain>
    </source>
</reference>
<dbReference type="InterPro" id="IPR046801">
    <property type="entry name" value="OpcA_G6PD_N"/>
</dbReference>
<name>A0ABP4UWR9_9ACTN</name>
<keyword evidence="5" id="KW-1185">Reference proteome</keyword>
<feature type="compositionally biased region" description="Low complexity" evidence="1">
    <location>
        <begin position="307"/>
        <end position="317"/>
    </location>
</feature>
<dbReference type="NCBIfam" id="TIGR00534">
    <property type="entry name" value="OpcA"/>
    <property type="match status" value="1"/>
</dbReference>
<feature type="domain" description="Glucose-6-phosphate dehydrogenase assembly protein OpcA C-terminal" evidence="3">
    <location>
        <begin position="166"/>
        <end position="295"/>
    </location>
</feature>
<dbReference type="Pfam" id="PF10128">
    <property type="entry name" value="OpcA_G6PD_assem"/>
    <property type="match status" value="1"/>
</dbReference>
<organism evidence="4 5">
    <name type="scientific">Fodinicola feengrottensis</name>
    <dbReference type="NCBI Taxonomy" id="435914"/>
    <lineage>
        <taxon>Bacteria</taxon>
        <taxon>Bacillati</taxon>
        <taxon>Actinomycetota</taxon>
        <taxon>Actinomycetes</taxon>
        <taxon>Mycobacteriales</taxon>
        <taxon>Fodinicola</taxon>
    </lineage>
</organism>
<proteinExistence type="predicted"/>
<evidence type="ECO:0000313" key="5">
    <source>
        <dbReference type="Proteomes" id="UP001500618"/>
    </source>
</evidence>
<comment type="caution">
    <text evidence="4">The sequence shown here is derived from an EMBL/GenBank/DDBJ whole genome shotgun (WGS) entry which is preliminary data.</text>
</comment>
<sequence>MIVTLSDTTSSAIDHRLTEMRHSGGAVALGRVLTLVVITTADESEPVIAAANDASREHPCRVIVVLTGEKRGKSRMDAEIRVGGDAGASDVVVMRISGELASHADSVVLPLLLSDAPVVAYWPSDPPANLAQDPIGKIATRRITDAMTSKRPVTALAKRREGYSEGDTDLAWTRLTLWRAALAAALDQPPYDQVTEAVVSGEASSASTELLAGWLAYALKCPVRRKTNKGPGIVSVRLERASGPVVLERPDGLTATLDQPNQPTRRLALARRKLNECLAEELRRLDPDDVYADTLNKGVPSLDADAKATAKAAPAKKSAAKKATA</sequence>
<evidence type="ECO:0000256" key="1">
    <source>
        <dbReference type="SAM" id="MobiDB-lite"/>
    </source>
</evidence>
<dbReference type="EMBL" id="BAAANY010000036">
    <property type="protein sequence ID" value="GAA1711075.1"/>
    <property type="molecule type" value="Genomic_DNA"/>
</dbReference>
<evidence type="ECO:0000259" key="3">
    <source>
        <dbReference type="Pfam" id="PF20171"/>
    </source>
</evidence>
<feature type="domain" description="Glucose-6-phosphate dehydrogenase assembly protein OpcA N-terminal" evidence="2">
    <location>
        <begin position="51"/>
        <end position="161"/>
    </location>
</feature>
<dbReference type="Proteomes" id="UP001500618">
    <property type="component" value="Unassembled WGS sequence"/>
</dbReference>
<accession>A0ABP4UWR9</accession>
<dbReference type="PANTHER" id="PTHR38658">
    <property type="entry name" value="OXPP CYCLE PROTEIN OPCA-RELATED"/>
    <property type="match status" value="1"/>
</dbReference>
<feature type="region of interest" description="Disordered" evidence="1">
    <location>
        <begin position="302"/>
        <end position="325"/>
    </location>
</feature>
<dbReference type="RefSeq" id="WP_163567145.1">
    <property type="nucleotide sequence ID" value="NZ_BAAANY010000036.1"/>
</dbReference>
<evidence type="ECO:0000313" key="4">
    <source>
        <dbReference type="EMBL" id="GAA1711075.1"/>
    </source>
</evidence>
<protein>
    <submittedName>
        <fullName evidence="4">Glucose-6-phosphate dehydrogenase assembly protein OpcA</fullName>
    </submittedName>
</protein>
<dbReference type="InterPro" id="IPR046802">
    <property type="entry name" value="OpcA_G6PD_C"/>
</dbReference>
<dbReference type="PANTHER" id="PTHR38658:SF1">
    <property type="entry name" value="OXPP CYCLE PROTEIN OPCA-RELATED"/>
    <property type="match status" value="1"/>
</dbReference>